<name>A0AA45R3F8_9PSEU</name>
<proteinExistence type="predicted"/>
<feature type="transmembrane region" description="Helical" evidence="1">
    <location>
        <begin position="20"/>
        <end position="39"/>
    </location>
</feature>
<protein>
    <submittedName>
        <fullName evidence="3">Restriction endonuclease</fullName>
    </submittedName>
</protein>
<organism evidence="3 4">
    <name type="scientific">Actinosynnema pretiosum subsp. pretiosum</name>
    <dbReference type="NCBI Taxonomy" id="103721"/>
    <lineage>
        <taxon>Bacteria</taxon>
        <taxon>Bacillati</taxon>
        <taxon>Actinomycetota</taxon>
        <taxon>Actinomycetes</taxon>
        <taxon>Pseudonocardiales</taxon>
        <taxon>Pseudonocardiaceae</taxon>
        <taxon>Actinosynnema</taxon>
    </lineage>
</organism>
<keyword evidence="3" id="KW-0378">Hydrolase</keyword>
<dbReference type="SUPFAM" id="SSF52980">
    <property type="entry name" value="Restriction endonuclease-like"/>
    <property type="match status" value="1"/>
</dbReference>
<feature type="transmembrane region" description="Helical" evidence="1">
    <location>
        <begin position="45"/>
        <end position="65"/>
    </location>
</feature>
<dbReference type="InterPro" id="IPR011335">
    <property type="entry name" value="Restrct_endonuc-II-like"/>
</dbReference>
<dbReference type="Gene3D" id="3.40.1350.10">
    <property type="match status" value="1"/>
</dbReference>
<gene>
    <name evidence="3" type="ORF">KCV87_31345</name>
</gene>
<dbReference type="Pfam" id="PF04471">
    <property type="entry name" value="Mrr_cat"/>
    <property type="match status" value="1"/>
</dbReference>
<keyword evidence="1" id="KW-1133">Transmembrane helix</keyword>
<dbReference type="AlphaFoldDB" id="A0AA45R3F8"/>
<dbReference type="GO" id="GO:0009307">
    <property type="term" value="P:DNA restriction-modification system"/>
    <property type="evidence" value="ECO:0007669"/>
    <property type="project" value="InterPro"/>
</dbReference>
<keyword evidence="3" id="KW-0540">Nuclease</keyword>
<accession>A0AA45R3F8</accession>
<sequence length="219" mass="23261">MAGNKRKRARGGKGKKKGTARNWLLAAIAVVVFLVVRFVQENPVLSAWIGALLLALLITAGVVALKVRRARRREQAERDRLIEFTDGMGGVEFEQWTARLLERSGFLDVEVVGGAGDAGADVLAEAPDGGLLVVQCKRYGPGNKVGSEAVQRFAGTARAYHGADYAVLVTTSTFTAPARDVAGRVGIVLVDRVALAEWARTAIAPDELTAVPSEEPLAG</sequence>
<keyword evidence="3" id="KW-0255">Endonuclease</keyword>
<reference evidence="3" key="1">
    <citation type="submission" date="2021-04" db="EMBL/GenBank/DDBJ databases">
        <title>Genomic sequence of Actinosynnema pretiosum subsp. pretiosum ATCC 31280 (C-14919).</title>
        <authorList>
            <person name="Bai L."/>
            <person name="Wang X."/>
            <person name="Xiao Y."/>
        </authorList>
    </citation>
    <scope>NUCLEOTIDE SEQUENCE</scope>
    <source>
        <strain evidence="3">ATCC 31280</strain>
    </source>
</reference>
<dbReference type="EMBL" id="CP073249">
    <property type="protein sequence ID" value="QUF03812.1"/>
    <property type="molecule type" value="Genomic_DNA"/>
</dbReference>
<evidence type="ECO:0000313" key="4">
    <source>
        <dbReference type="Proteomes" id="UP000677152"/>
    </source>
</evidence>
<dbReference type="PANTHER" id="PTHR30015">
    <property type="entry name" value="MRR RESTRICTION SYSTEM PROTEIN"/>
    <property type="match status" value="1"/>
</dbReference>
<evidence type="ECO:0000313" key="3">
    <source>
        <dbReference type="EMBL" id="QUF03812.1"/>
    </source>
</evidence>
<dbReference type="GO" id="GO:0003677">
    <property type="term" value="F:DNA binding"/>
    <property type="evidence" value="ECO:0007669"/>
    <property type="project" value="InterPro"/>
</dbReference>
<dbReference type="InterPro" id="IPR007560">
    <property type="entry name" value="Restrct_endonuc_IV_Mrr"/>
</dbReference>
<evidence type="ECO:0000256" key="1">
    <source>
        <dbReference type="SAM" id="Phobius"/>
    </source>
</evidence>
<keyword evidence="1" id="KW-0812">Transmembrane</keyword>
<keyword evidence="1" id="KW-0472">Membrane</keyword>
<dbReference type="InterPro" id="IPR052906">
    <property type="entry name" value="Type_IV_Methyl-Rstrct_Enzyme"/>
</dbReference>
<dbReference type="GO" id="GO:0015666">
    <property type="term" value="F:restriction endodeoxyribonuclease activity"/>
    <property type="evidence" value="ECO:0007669"/>
    <property type="project" value="TreeGrafter"/>
</dbReference>
<dbReference type="InterPro" id="IPR011856">
    <property type="entry name" value="tRNA_endonuc-like_dom_sf"/>
</dbReference>
<evidence type="ECO:0000259" key="2">
    <source>
        <dbReference type="Pfam" id="PF04471"/>
    </source>
</evidence>
<dbReference type="PANTHER" id="PTHR30015:SF6">
    <property type="entry name" value="SLL1429 PROTEIN"/>
    <property type="match status" value="1"/>
</dbReference>
<feature type="domain" description="Restriction endonuclease type IV Mrr" evidence="2">
    <location>
        <begin position="86"/>
        <end position="198"/>
    </location>
</feature>
<dbReference type="Proteomes" id="UP000677152">
    <property type="component" value="Chromosome"/>
</dbReference>